<dbReference type="Proteomes" id="UP001172684">
    <property type="component" value="Unassembled WGS sequence"/>
</dbReference>
<dbReference type="PANTHER" id="PTHR28079">
    <property type="entry name" value="RNA POLYMERASE I-SPECIFIC TRANSCRIPTION INITIATION FACTOR RRN5"/>
    <property type="match status" value="1"/>
</dbReference>
<dbReference type="InterPro" id="IPR001005">
    <property type="entry name" value="SANT/Myb"/>
</dbReference>
<keyword evidence="3" id="KW-1185">Reference proteome</keyword>
<protein>
    <recommendedName>
        <fullName evidence="4">Myb-like domain-containing protein</fullName>
    </recommendedName>
</protein>
<feature type="compositionally biased region" description="Polar residues" evidence="1">
    <location>
        <begin position="225"/>
        <end position="240"/>
    </location>
</feature>
<feature type="region of interest" description="Disordered" evidence="1">
    <location>
        <begin position="221"/>
        <end position="262"/>
    </location>
</feature>
<dbReference type="InterPro" id="IPR009057">
    <property type="entry name" value="Homeodomain-like_sf"/>
</dbReference>
<comment type="caution">
    <text evidence="2">The sequence shown here is derived from an EMBL/GenBank/DDBJ whole genome shotgun (WGS) entry which is preliminary data.</text>
</comment>
<feature type="compositionally biased region" description="Basic and acidic residues" evidence="1">
    <location>
        <begin position="442"/>
        <end position="452"/>
    </location>
</feature>
<feature type="region of interest" description="Disordered" evidence="1">
    <location>
        <begin position="324"/>
        <end position="535"/>
    </location>
</feature>
<name>A0ABQ9NLS4_9PEZI</name>
<gene>
    <name evidence="2" type="ORF">H2201_006511</name>
</gene>
<feature type="region of interest" description="Disordered" evidence="1">
    <location>
        <begin position="1"/>
        <end position="64"/>
    </location>
</feature>
<dbReference type="Gene3D" id="1.10.10.60">
    <property type="entry name" value="Homeodomain-like"/>
    <property type="match status" value="1"/>
</dbReference>
<feature type="compositionally biased region" description="Low complexity" evidence="1">
    <location>
        <begin position="34"/>
        <end position="49"/>
    </location>
</feature>
<feature type="compositionally biased region" description="Acidic residues" evidence="1">
    <location>
        <begin position="385"/>
        <end position="397"/>
    </location>
</feature>
<feature type="compositionally biased region" description="Basic and acidic residues" evidence="1">
    <location>
        <begin position="473"/>
        <end position="489"/>
    </location>
</feature>
<evidence type="ECO:0008006" key="4">
    <source>
        <dbReference type="Google" id="ProtNLM"/>
    </source>
</evidence>
<evidence type="ECO:0000256" key="1">
    <source>
        <dbReference type="SAM" id="MobiDB-lite"/>
    </source>
</evidence>
<feature type="compositionally biased region" description="Basic and acidic residues" evidence="1">
    <location>
        <begin position="369"/>
        <end position="384"/>
    </location>
</feature>
<dbReference type="EMBL" id="JAPDRL010000057">
    <property type="protein sequence ID" value="KAJ9661480.1"/>
    <property type="molecule type" value="Genomic_DNA"/>
</dbReference>
<organism evidence="2 3">
    <name type="scientific">Coniosporium apollinis</name>
    <dbReference type="NCBI Taxonomy" id="61459"/>
    <lineage>
        <taxon>Eukaryota</taxon>
        <taxon>Fungi</taxon>
        <taxon>Dikarya</taxon>
        <taxon>Ascomycota</taxon>
        <taxon>Pezizomycotina</taxon>
        <taxon>Dothideomycetes</taxon>
        <taxon>Dothideomycetes incertae sedis</taxon>
        <taxon>Coniosporium</taxon>
    </lineage>
</organism>
<evidence type="ECO:0000313" key="3">
    <source>
        <dbReference type="Proteomes" id="UP001172684"/>
    </source>
</evidence>
<proteinExistence type="predicted"/>
<reference evidence="2" key="1">
    <citation type="submission" date="2022-10" db="EMBL/GenBank/DDBJ databases">
        <title>Culturing micro-colonial fungi from biological soil crusts in the Mojave desert and describing Neophaeococcomyces mojavensis, and introducing the new genera and species Taxawa tesnikishii.</title>
        <authorList>
            <person name="Kurbessoian T."/>
            <person name="Stajich J.E."/>
        </authorList>
    </citation>
    <scope>NUCLEOTIDE SEQUENCE</scope>
    <source>
        <strain evidence="2">TK_1</strain>
    </source>
</reference>
<sequence>MSSHVENEVDDELGQHDTGESDVSEYLTPPSRPSSPASSLQSEPPQSSSLKRKSGCSGRSSAKRVKVSSDEEYRKLLNDEILDARKRYGDAPTNVLEDSQIGVSVWTASEKNVFFSALARLGRHDCSGIASAVGTKSELEVRGYLLLLEEGLAEVRFREPKSLLRFRAIPAAIELSEACCEELEKLGDVLSQEQRALEEKNEENRHGSFWLLDPGAAQELESCYKQESQSNPEEPITQNEQADDVTESDGPQATKPLSDNRAASDALDALPAARLLKPRAWLELSARVFMNSGDQRSSTNWQAIAEPGKEPSIYHTAFSDFHRLADPPRAGSTSEGDSPLEYAEVERLLSRTDSRDDSAMDENGGLAESAHENGEPSDALSDHAEDIEEDESDIEADVLDREASRAEELRLWDILGQDPPTGAESASTGGRPPTVEGQIRTAEGDLLMHAEDTATSNVEASERGHSSPGNENEEPRSATRNSRLKDLSYEQRALAIPGSPLGSTVDTPEKWHSAQPSPQYMLPDRPRHGISEASP</sequence>
<dbReference type="SUPFAM" id="SSF46689">
    <property type="entry name" value="Homeodomain-like"/>
    <property type="match status" value="1"/>
</dbReference>
<dbReference type="PANTHER" id="PTHR28079:SF1">
    <property type="entry name" value="RNA POLYMERASE I-SPECIFIC TRANSCRIPTION INITIATION FACTOR RRN5"/>
    <property type="match status" value="1"/>
</dbReference>
<feature type="compositionally biased region" description="Basic and acidic residues" evidence="1">
    <location>
        <begin position="524"/>
        <end position="535"/>
    </location>
</feature>
<dbReference type="CDD" id="cd00167">
    <property type="entry name" value="SANT"/>
    <property type="match status" value="1"/>
</dbReference>
<evidence type="ECO:0000313" key="2">
    <source>
        <dbReference type="EMBL" id="KAJ9661480.1"/>
    </source>
</evidence>
<feature type="compositionally biased region" description="Basic and acidic residues" evidence="1">
    <location>
        <begin position="398"/>
        <end position="411"/>
    </location>
</feature>
<feature type="compositionally biased region" description="Basic and acidic residues" evidence="1">
    <location>
        <begin position="344"/>
        <end position="358"/>
    </location>
</feature>
<accession>A0ABQ9NLS4</accession>
<dbReference type="InterPro" id="IPR039601">
    <property type="entry name" value="Rrn5"/>
</dbReference>